<gene>
    <name evidence="3" type="ORF">ETAA8_34450</name>
</gene>
<accession>A0A517YDN1</accession>
<reference evidence="3 4" key="1">
    <citation type="submission" date="2019-02" db="EMBL/GenBank/DDBJ databases">
        <title>Deep-cultivation of Planctomycetes and their phenomic and genomic characterization uncovers novel biology.</title>
        <authorList>
            <person name="Wiegand S."/>
            <person name="Jogler M."/>
            <person name="Boedeker C."/>
            <person name="Pinto D."/>
            <person name="Vollmers J."/>
            <person name="Rivas-Marin E."/>
            <person name="Kohn T."/>
            <person name="Peeters S.H."/>
            <person name="Heuer A."/>
            <person name="Rast P."/>
            <person name="Oberbeckmann S."/>
            <person name="Bunk B."/>
            <person name="Jeske O."/>
            <person name="Meyerdierks A."/>
            <person name="Storesund J.E."/>
            <person name="Kallscheuer N."/>
            <person name="Luecker S."/>
            <person name="Lage O.M."/>
            <person name="Pohl T."/>
            <person name="Merkel B.J."/>
            <person name="Hornburger P."/>
            <person name="Mueller R.-W."/>
            <person name="Bruemmer F."/>
            <person name="Labrenz M."/>
            <person name="Spormann A.M."/>
            <person name="Op den Camp H."/>
            <person name="Overmann J."/>
            <person name="Amann R."/>
            <person name="Jetten M.S.M."/>
            <person name="Mascher T."/>
            <person name="Medema M.H."/>
            <person name="Devos D.P."/>
            <person name="Kaster A.-K."/>
            <person name="Ovreas L."/>
            <person name="Rohde M."/>
            <person name="Galperin M.Y."/>
            <person name="Jogler C."/>
        </authorList>
    </citation>
    <scope>NUCLEOTIDE SEQUENCE [LARGE SCALE GENOMIC DNA]</scope>
    <source>
        <strain evidence="3 4">ETA_A8</strain>
    </source>
</reference>
<feature type="signal peptide" evidence="2">
    <location>
        <begin position="1"/>
        <end position="24"/>
    </location>
</feature>
<name>A0A517YDN1_9BACT</name>
<evidence type="ECO:0000256" key="1">
    <source>
        <dbReference type="SAM" id="MobiDB-lite"/>
    </source>
</evidence>
<keyword evidence="2" id="KW-0732">Signal</keyword>
<feature type="region of interest" description="Disordered" evidence="1">
    <location>
        <begin position="142"/>
        <end position="163"/>
    </location>
</feature>
<dbReference type="AlphaFoldDB" id="A0A517YDN1"/>
<proteinExistence type="predicted"/>
<feature type="chain" id="PRO_5022201225" evidence="2">
    <location>
        <begin position="25"/>
        <end position="235"/>
    </location>
</feature>
<sequence length="235" mass="24688" precursor="true">MQTKIWPRIWQCLLWSCSSCLVFAATNALAQAPTTVQLPVFQVFSVNTTVSVPDGGGILLGGMNRAADSSVTRGLPLGKGPLTGSRGLSSVRSGANMSVHATIIDHQELDAAVLAEAAARRAARGEDPAAMAVHQKADNLTRNLARPQRSTPVHTSAQPSLADIQERNELAAANRSAEAESYLAKAQAAEAANKPGVAKIYYQMVARRDQAGLKQQAEARLAALNAPAGKSLVAK</sequence>
<dbReference type="Proteomes" id="UP000315017">
    <property type="component" value="Chromosome"/>
</dbReference>
<organism evidence="3 4">
    <name type="scientific">Anatilimnocola aggregata</name>
    <dbReference type="NCBI Taxonomy" id="2528021"/>
    <lineage>
        <taxon>Bacteria</taxon>
        <taxon>Pseudomonadati</taxon>
        <taxon>Planctomycetota</taxon>
        <taxon>Planctomycetia</taxon>
        <taxon>Pirellulales</taxon>
        <taxon>Pirellulaceae</taxon>
        <taxon>Anatilimnocola</taxon>
    </lineage>
</organism>
<feature type="compositionally biased region" description="Polar residues" evidence="1">
    <location>
        <begin position="142"/>
        <end position="159"/>
    </location>
</feature>
<evidence type="ECO:0000256" key="2">
    <source>
        <dbReference type="SAM" id="SignalP"/>
    </source>
</evidence>
<protein>
    <submittedName>
        <fullName evidence="3">Uncharacterized protein</fullName>
    </submittedName>
</protein>
<evidence type="ECO:0000313" key="4">
    <source>
        <dbReference type="Proteomes" id="UP000315017"/>
    </source>
</evidence>
<evidence type="ECO:0000313" key="3">
    <source>
        <dbReference type="EMBL" id="QDU28345.1"/>
    </source>
</evidence>
<keyword evidence="4" id="KW-1185">Reference proteome</keyword>
<dbReference type="EMBL" id="CP036274">
    <property type="protein sequence ID" value="QDU28345.1"/>
    <property type="molecule type" value="Genomic_DNA"/>
</dbReference>
<dbReference type="KEGG" id="aagg:ETAA8_34450"/>